<comment type="caution">
    <text evidence="2">The sequence shown here is derived from an EMBL/GenBank/DDBJ whole genome shotgun (WGS) entry which is preliminary data.</text>
</comment>
<feature type="transmembrane region" description="Helical" evidence="1">
    <location>
        <begin position="6"/>
        <end position="28"/>
    </location>
</feature>
<accession>A0ABQ5VSP8</accession>
<proteinExistence type="predicted"/>
<keyword evidence="1" id="KW-0472">Membrane</keyword>
<protein>
    <recommendedName>
        <fullName evidence="4">DUF2489 domain-containing protein</fullName>
    </recommendedName>
</protein>
<name>A0ABQ5VSP8_9RHOB</name>
<dbReference type="EMBL" id="BSNN01000002">
    <property type="protein sequence ID" value="GLQ34452.1"/>
    <property type="molecule type" value="Genomic_DNA"/>
</dbReference>
<organism evidence="2 3">
    <name type="scientific">Amylibacter marinus</name>
    <dbReference type="NCBI Taxonomy" id="1475483"/>
    <lineage>
        <taxon>Bacteria</taxon>
        <taxon>Pseudomonadati</taxon>
        <taxon>Pseudomonadota</taxon>
        <taxon>Alphaproteobacteria</taxon>
        <taxon>Rhodobacterales</taxon>
        <taxon>Paracoccaceae</taxon>
        <taxon>Amylibacter</taxon>
    </lineage>
</organism>
<keyword evidence="1" id="KW-1133">Transmembrane helix</keyword>
<dbReference type="Proteomes" id="UP001156694">
    <property type="component" value="Unassembled WGS sequence"/>
</dbReference>
<reference evidence="3" key="1">
    <citation type="journal article" date="2019" name="Int. J. Syst. Evol. Microbiol.">
        <title>The Global Catalogue of Microorganisms (GCM) 10K type strain sequencing project: providing services to taxonomists for standard genome sequencing and annotation.</title>
        <authorList>
            <consortium name="The Broad Institute Genomics Platform"/>
            <consortium name="The Broad Institute Genome Sequencing Center for Infectious Disease"/>
            <person name="Wu L."/>
            <person name="Ma J."/>
        </authorList>
    </citation>
    <scope>NUCLEOTIDE SEQUENCE [LARGE SCALE GENOMIC DNA]</scope>
    <source>
        <strain evidence="3">NBRC 110140</strain>
    </source>
</reference>
<gene>
    <name evidence="2" type="ORF">GCM10007939_07350</name>
</gene>
<evidence type="ECO:0008006" key="4">
    <source>
        <dbReference type="Google" id="ProtNLM"/>
    </source>
</evidence>
<evidence type="ECO:0000313" key="3">
    <source>
        <dbReference type="Proteomes" id="UP001156694"/>
    </source>
</evidence>
<keyword evidence="3" id="KW-1185">Reference proteome</keyword>
<evidence type="ECO:0000313" key="2">
    <source>
        <dbReference type="EMBL" id="GLQ34452.1"/>
    </source>
</evidence>
<dbReference type="RefSeq" id="WP_284376215.1">
    <property type="nucleotide sequence ID" value="NZ_BSNN01000002.1"/>
</dbReference>
<sequence length="171" mass="19824">MQNMLAQIPIGAVIGACVVILGWFFNTWREREYRRRLRREKTRDYQETLYAEIRAYVAALSHDSLDEYGAASVANMHADADFIPFIPLESNDTVFQSLVKDIHILPRQCLDSIVLYYSQLRAIELLISDLRSDTFDTLAKSRQIAMYQDYIEMKKEALNMGNSALRMMENT</sequence>
<evidence type="ECO:0000256" key="1">
    <source>
        <dbReference type="SAM" id="Phobius"/>
    </source>
</evidence>
<keyword evidence="1" id="KW-0812">Transmembrane</keyword>